<dbReference type="InterPro" id="IPR020843">
    <property type="entry name" value="ER"/>
</dbReference>
<dbReference type="InterPro" id="IPR020841">
    <property type="entry name" value="PKS_Beta-ketoAc_synthase_dom"/>
</dbReference>
<dbReference type="InterPro" id="IPR049551">
    <property type="entry name" value="PKS_DH_C"/>
</dbReference>
<evidence type="ECO:0000259" key="7">
    <source>
        <dbReference type="PROSITE" id="PS50075"/>
    </source>
</evidence>
<gene>
    <name evidence="10" type="primary">r-pks-3</name>
</gene>
<dbReference type="Pfam" id="PF13602">
    <property type="entry name" value="ADH_zinc_N_2"/>
    <property type="match status" value="1"/>
</dbReference>
<dbReference type="SMART" id="SM00823">
    <property type="entry name" value="PKS_PP"/>
    <property type="match status" value="1"/>
</dbReference>
<dbReference type="InterPro" id="IPR042104">
    <property type="entry name" value="PKS_dehydratase_sf"/>
</dbReference>
<reference evidence="10" key="1">
    <citation type="submission" date="2016-05" db="EMBL/GenBank/DDBJ databases">
        <title>Lichen genome sequencing reveals its rich biosynthetic potential.</title>
        <authorList>
            <person name="Bertrand R.L."/>
            <person name="Abdel-Hameed M."/>
            <person name="Sorensen J.L."/>
        </authorList>
    </citation>
    <scope>NUCLEOTIDE SEQUENCE</scope>
</reference>
<dbReference type="SUPFAM" id="SSF55048">
    <property type="entry name" value="Probable ACP-binding domain of malonyl-CoA ACP transacylase"/>
    <property type="match status" value="1"/>
</dbReference>
<evidence type="ECO:0000256" key="1">
    <source>
        <dbReference type="ARBA" id="ARBA00022450"/>
    </source>
</evidence>
<dbReference type="Gene3D" id="1.10.1200.10">
    <property type="entry name" value="ACP-like"/>
    <property type="match status" value="1"/>
</dbReference>
<name>A0A1Z1C4J4_CLAUC</name>
<dbReference type="FunFam" id="3.40.50.720:FF:000209">
    <property type="entry name" value="Polyketide synthase Pks12"/>
    <property type="match status" value="1"/>
</dbReference>
<dbReference type="Gene3D" id="3.90.180.10">
    <property type="entry name" value="Medium-chain alcohol dehydrogenases, catalytic domain"/>
    <property type="match status" value="1"/>
</dbReference>
<dbReference type="InterPro" id="IPR036736">
    <property type="entry name" value="ACP-like_sf"/>
</dbReference>
<dbReference type="InterPro" id="IPR013154">
    <property type="entry name" value="ADH-like_N"/>
</dbReference>
<dbReference type="Pfam" id="PF08240">
    <property type="entry name" value="ADH_N"/>
    <property type="match status" value="1"/>
</dbReference>
<keyword evidence="1" id="KW-0596">Phosphopantetheine</keyword>
<dbReference type="Pfam" id="PF00550">
    <property type="entry name" value="PP-binding"/>
    <property type="match status" value="1"/>
</dbReference>
<feature type="compositionally biased region" description="Polar residues" evidence="6">
    <location>
        <begin position="1452"/>
        <end position="1462"/>
    </location>
</feature>
<reference evidence="11" key="2">
    <citation type="submission" date="2017-12" db="EMBL/GenBank/DDBJ databases">
        <title>Genome Sequencing Reveals a Rich Biosynthetic Potential.</title>
        <authorList>
            <person name="Bertrand R.L."/>
            <person name="Abdel-Hameed M.E."/>
            <person name="Sorensen J.L."/>
        </authorList>
    </citation>
    <scope>NUCLEOTIDE SEQUENCE</scope>
</reference>
<dbReference type="GO" id="GO:0006633">
    <property type="term" value="P:fatty acid biosynthetic process"/>
    <property type="evidence" value="ECO:0007669"/>
    <property type="project" value="TreeGrafter"/>
</dbReference>
<dbReference type="PANTHER" id="PTHR43775">
    <property type="entry name" value="FATTY ACID SYNTHASE"/>
    <property type="match status" value="1"/>
</dbReference>
<dbReference type="EMBL" id="MG777509">
    <property type="protein sequence ID" value="AUW31376.1"/>
    <property type="molecule type" value="Genomic_DNA"/>
</dbReference>
<dbReference type="Pfam" id="PF08659">
    <property type="entry name" value="KR"/>
    <property type="match status" value="1"/>
</dbReference>
<dbReference type="GO" id="GO:0030639">
    <property type="term" value="P:polyketide biosynthetic process"/>
    <property type="evidence" value="ECO:0007669"/>
    <property type="project" value="UniProtKB-ARBA"/>
</dbReference>
<dbReference type="SMART" id="SM00826">
    <property type="entry name" value="PKS_DH"/>
    <property type="match status" value="1"/>
</dbReference>
<keyword evidence="3" id="KW-0808">Transferase</keyword>
<dbReference type="SMART" id="SM00825">
    <property type="entry name" value="PKS_KS"/>
    <property type="match status" value="1"/>
</dbReference>
<dbReference type="PROSITE" id="PS50075">
    <property type="entry name" value="CARRIER"/>
    <property type="match status" value="1"/>
</dbReference>
<feature type="domain" description="Ketosynthase family 3 (KS3)" evidence="8">
    <location>
        <begin position="9"/>
        <end position="427"/>
    </location>
</feature>
<feature type="domain" description="PKS/mFAS DH" evidence="9">
    <location>
        <begin position="917"/>
        <end position="1226"/>
    </location>
</feature>
<dbReference type="Gene3D" id="3.30.70.3290">
    <property type="match status" value="1"/>
</dbReference>
<dbReference type="PROSITE" id="PS52004">
    <property type="entry name" value="KS3_2"/>
    <property type="match status" value="1"/>
</dbReference>
<proteinExistence type="predicted"/>
<dbReference type="GO" id="GO:0031177">
    <property type="term" value="F:phosphopantetheine binding"/>
    <property type="evidence" value="ECO:0007669"/>
    <property type="project" value="InterPro"/>
</dbReference>
<dbReference type="SUPFAM" id="SSF50129">
    <property type="entry name" value="GroES-like"/>
    <property type="match status" value="1"/>
</dbReference>
<dbReference type="SMART" id="SM00822">
    <property type="entry name" value="PKS_KR"/>
    <property type="match status" value="1"/>
</dbReference>
<dbReference type="Pfam" id="PF16197">
    <property type="entry name" value="KAsynt_C_assoc"/>
    <property type="match status" value="1"/>
</dbReference>
<dbReference type="InterPro" id="IPR016035">
    <property type="entry name" value="Acyl_Trfase/lysoPLipase"/>
</dbReference>
<feature type="region of interest" description="C-terminal hotdog fold" evidence="5">
    <location>
        <begin position="1067"/>
        <end position="1226"/>
    </location>
</feature>
<dbReference type="InterPro" id="IPR016036">
    <property type="entry name" value="Malonyl_transacylase_ACP-bd"/>
</dbReference>
<dbReference type="Pfam" id="PF21089">
    <property type="entry name" value="PKS_DH_N"/>
    <property type="match status" value="1"/>
</dbReference>
<dbReference type="InterPro" id="IPR056501">
    <property type="entry name" value="NAD-bd_HRPKS_sdrA"/>
</dbReference>
<dbReference type="InterPro" id="IPR009081">
    <property type="entry name" value="PP-bd_ACP"/>
</dbReference>
<dbReference type="Gene3D" id="3.40.50.720">
    <property type="entry name" value="NAD(P)-binding Rossmann-like Domain"/>
    <property type="match status" value="2"/>
</dbReference>
<evidence type="ECO:0000256" key="4">
    <source>
        <dbReference type="ARBA" id="ARBA00023268"/>
    </source>
</evidence>
<keyword evidence="4" id="KW-0511">Multifunctional enzyme</keyword>
<dbReference type="InterPro" id="IPR014030">
    <property type="entry name" value="Ketoacyl_synth_N"/>
</dbReference>
<dbReference type="InterPro" id="IPR006162">
    <property type="entry name" value="Ppantetheine_attach_site"/>
</dbReference>
<dbReference type="InterPro" id="IPR049552">
    <property type="entry name" value="PKS_DH_N"/>
</dbReference>
<dbReference type="InterPro" id="IPR020807">
    <property type="entry name" value="PKS_DH"/>
</dbReference>
<dbReference type="InterPro" id="IPR014043">
    <property type="entry name" value="Acyl_transferase_dom"/>
</dbReference>
<dbReference type="GO" id="GO:0016491">
    <property type="term" value="F:oxidoreductase activity"/>
    <property type="evidence" value="ECO:0007669"/>
    <property type="project" value="InterPro"/>
</dbReference>
<dbReference type="InterPro" id="IPR036291">
    <property type="entry name" value="NAD(P)-bd_dom_sf"/>
</dbReference>
<sequence>MAGKNQYQQEPVAVTGFACRLPGDNNCPQKLWEFLERGGIAPNTVPESRFKIDSHYDGSHRPGTMRPSGGMFLEEIDLACFDASFFEVGGTEATAMDPNQRQMLEVVYEGLENAGIPLDSISEAPVACFVASYASDYADMQNRDAEDRPVNCAVGVGRSIMANRLSYFLNIHGPSVTIDTACSGSLVCLDMACRTIQSGEADTAIIAASNLYLHPDHVIDRGSVGQTHSATALCQTFDEDADGYVKSEAVSCVIIKRLTDAIVDCDPVRAIIRGIASPSSTAQAAAIRSAYRNAGLTSFDDTAYLECHGTGTQAGDPIEVSGVGSVFGDSRSTDKPLVIGSIKSNIGHSEPAAGNSGLIKVIMAMERGVIPGTPTFIKPSPTIDFVSNKVKAIRTATPWPDQGFPIRRASINSFGYGGSNAHCIVEQADIIARSNFVSSYRSVGDETDVFDSQEEDTERPYLCVVSANDATSLKSNIQALCKHLANPRVKVSLPDLTYTLSERRKLFWHRAFITTRTTDIDEKGFTVGTHTRQPPKIAMIFTGQGAQWPQMGKSLVDAFPWTRVILEEMDRVLQAQRNPPDWSLVSELTEPRSPDHMRKPELSQTLVTALQLCIVAVFERWGVRPSSVVGHSSGEIAAAYAAGLLGRASAILAAFYRGRSTNNGEAERDVGMLALGLSADNALIFLEKHQGSAWIACFNSPYSVTVSGRLHALEVIREEVKAAGHFARLLLVDCAYHSPLMCAIGKEYLKLLEADPEFQPCSGSSCVTMFSSVTASQMKGPADGMYWHANMTSPVQYHEALRELILHDTPSVLIEIGPSDALKGPTSQILQSLPHDRNPQYCSSWSRGANAAKSLFDCAGGLMVIGAPVDIFQVNAYDAHTVRIIVDLPNYSWNHSARYWHENAASKEWRFKRFITHELLGSKVPGTPWSAPVWRKHLHLADAPWLRDHRMGTDILMPGTGFVCLALEAMYQTHCALSDDVKASSANELAYRFRNISYQRAMALGDDKPATIVVTLARVHGSGDWHEFRIESITAETVYTHCYGLVRVQSPIGDEGALPTHELRPLRYPQEARLWYEAQKIAGMEFGPTFRKMQTVESINGSRGCRSLIDLQPPPSQWSPAPYYPLHPAVLDACFGSAVPANAAGDRSAIKDIMIPAFVEEMVINKVPSDLHEGLSVAHSEYRGRGRRDVAKSWAAHVTVHDPENGALFARVQGLHYVKLDTHEQVDPHVFLTTSWKPDISLLTPSQLTHLLEGLEDPVDTVIDLIAHKLPTLKVLEISIDADNAAICTIWFQRDRDAARAAYTQYDFVSTNAQGNVALQEAYKAQRNAKFHLTTSFHNAFETVFISKSYDIIIIQGSTSIDLHTWEEIVRDVEPLASTSAFILLVRQTGDIAAVYGRDEYETGTITVDRSLIGMPNGTAHGRGMTSNAITLDGSAHQNRKKPGIDSHREQVSNSKHQPRLASSSTFKPLANLISCSGSQCMQLLKKSDAVGTTADNHKPVEIVRFAAETRTNAMQAKLRAHGVRICTTHIEALQASSSFDTSSIVLVLDALSASILANPTETQWAAMKQLLCSGKQVLWVTKGTQTARVTDPDNAMVYGLFRTIRQELPGTKLMTLDLEQADSFAAITTIERVLQMLITGARVENEYAERDGVLFVPRLVPDAAVNSFKALETGKGPDPVVKGFHETDVQVRLQAESIGTLQSLMFCEIDTERAPIEPEHIEVEVVAVGVNFKDVATTMGLVPEDESMIGCECVGHVKRLGPGVTKFSMGDRVAVMRNGTYANRVQCPVRRAHSIPAWMSFTDAATIPLVYATALYGLYHLANLREGQTVLIHSAAGGVGLAAIQLAQYKRAEIFVTVGTDEKRDHLYKNFGIAQDHICSSRNSSFAREIRQRTDGRGVNVILNSLTGELLDESWRLLADGGILVEIGKRDIVQRNRLAMEPFDRNCTFRALDLSYVKEITDELIERLFEEVFCLVQDGHVKPIHPVRIFGFDEMIAALSYIRRGRHIGKIVVSHWGRNDVQLPIKPAMRRLRLLPNASYLIVGGLTGLCGGLAVYMARQGARQLIIISRSGLSNEESLKAIEDCAAHGCAVKEARGDVGDLDFVRRTFVSSECHPIAGVVQGAMTLRDKPFEMMTHAEYQAAIHAKTTGTWNLHNAAQEVLKHPLDFFTMLSSVAGAVGNKGQANYAAASTFLDAFASFRQSMGLRANSVDLGAIEDIGYIAKHAGAFENRFDRGLWTPINEAMLRRIMSYSIFQQGSAPLNASSSAQLITGMTYPLSMEASSFVDDPRFAYLFHSHGPGLSDAGGVADGDGSIDQAVKAFHALLSAHADESSLAEAAISLLQSQITRLLRLEAEVEPAKPLMAYGLDSLAAVELRSWVRQNLGAELSTLDVINASSLVALSKNLVSKQAGLQGKGKEKPEICGRRSNREIVAYAVA</sequence>
<dbReference type="SMART" id="SM00829">
    <property type="entry name" value="PKS_ER"/>
    <property type="match status" value="1"/>
</dbReference>
<dbReference type="SUPFAM" id="SSF51735">
    <property type="entry name" value="NAD(P)-binding Rossmann-fold domains"/>
    <property type="match status" value="3"/>
</dbReference>
<accession>A0A1Z1C4J4</accession>
<evidence type="ECO:0000256" key="5">
    <source>
        <dbReference type="PROSITE-ProRule" id="PRU01363"/>
    </source>
</evidence>
<dbReference type="InterPro" id="IPR032821">
    <property type="entry name" value="PKS_assoc"/>
</dbReference>
<dbReference type="InterPro" id="IPR049900">
    <property type="entry name" value="PKS_mFAS_DH"/>
</dbReference>
<dbReference type="InterPro" id="IPR001227">
    <property type="entry name" value="Ac_transferase_dom_sf"/>
</dbReference>
<dbReference type="Pfam" id="PF00109">
    <property type="entry name" value="ketoacyl-synt"/>
    <property type="match status" value="1"/>
</dbReference>
<dbReference type="PROSITE" id="PS52019">
    <property type="entry name" value="PKS_MFAS_DH"/>
    <property type="match status" value="1"/>
</dbReference>
<dbReference type="InterPro" id="IPR057326">
    <property type="entry name" value="KR_dom"/>
</dbReference>
<evidence type="ECO:0000259" key="8">
    <source>
        <dbReference type="PROSITE" id="PS52004"/>
    </source>
</evidence>
<organism evidence="10">
    <name type="scientific">Cladonia uncialis subsp. uncialis</name>
    <dbReference type="NCBI Taxonomy" id="180999"/>
    <lineage>
        <taxon>Eukaryota</taxon>
        <taxon>Fungi</taxon>
        <taxon>Dikarya</taxon>
        <taxon>Ascomycota</taxon>
        <taxon>Pezizomycotina</taxon>
        <taxon>Lecanoromycetes</taxon>
        <taxon>OSLEUM clade</taxon>
        <taxon>Lecanoromycetidae</taxon>
        <taxon>Lecanorales</taxon>
        <taxon>Lecanorineae</taxon>
        <taxon>Cladoniaceae</taxon>
        <taxon>Cladonia</taxon>
    </lineage>
</organism>
<dbReference type="GO" id="GO:1901336">
    <property type="term" value="P:lactone biosynthetic process"/>
    <property type="evidence" value="ECO:0007669"/>
    <property type="project" value="UniProtKB-ARBA"/>
</dbReference>
<dbReference type="Pfam" id="PF02801">
    <property type="entry name" value="Ketoacyl-synt_C"/>
    <property type="match status" value="1"/>
</dbReference>
<keyword evidence="2" id="KW-0597">Phosphoprotein</keyword>
<dbReference type="Gene3D" id="3.40.47.10">
    <property type="match status" value="1"/>
</dbReference>
<dbReference type="SUPFAM" id="SSF52151">
    <property type="entry name" value="FabD/lysophospholipase-like"/>
    <property type="match status" value="1"/>
</dbReference>
<dbReference type="Gene3D" id="3.10.129.110">
    <property type="entry name" value="Polyketide synthase dehydratase"/>
    <property type="match status" value="1"/>
</dbReference>
<dbReference type="InterPro" id="IPR014031">
    <property type="entry name" value="Ketoacyl_synth_C"/>
</dbReference>
<dbReference type="Pfam" id="PF23114">
    <property type="entry name" value="NAD-bd_HRPKS_sdrA"/>
    <property type="match status" value="1"/>
</dbReference>
<evidence type="ECO:0000313" key="10">
    <source>
        <dbReference type="EMBL" id="ANM86471.1"/>
    </source>
</evidence>
<evidence type="ECO:0000256" key="6">
    <source>
        <dbReference type="SAM" id="MobiDB-lite"/>
    </source>
</evidence>
<dbReference type="SUPFAM" id="SSF47336">
    <property type="entry name" value="ACP-like"/>
    <property type="match status" value="1"/>
</dbReference>
<dbReference type="InterPro" id="IPR050091">
    <property type="entry name" value="PKS_NRPS_Biosynth_Enz"/>
</dbReference>
<feature type="active site" description="Proton acceptor; for dehydratase activity" evidence="5">
    <location>
        <position position="949"/>
    </location>
</feature>
<protein>
    <submittedName>
        <fullName evidence="10">Putative type I PKS</fullName>
    </submittedName>
</protein>
<feature type="region of interest" description="N-terminal hotdog fold" evidence="5">
    <location>
        <begin position="917"/>
        <end position="1053"/>
    </location>
</feature>
<feature type="domain" description="Carrier" evidence="7">
    <location>
        <begin position="2335"/>
        <end position="2411"/>
    </location>
</feature>
<dbReference type="Pfam" id="PF14765">
    <property type="entry name" value="PS-DH"/>
    <property type="match status" value="1"/>
</dbReference>
<evidence type="ECO:0000256" key="3">
    <source>
        <dbReference type="ARBA" id="ARBA00022679"/>
    </source>
</evidence>
<dbReference type="SUPFAM" id="SSF53901">
    <property type="entry name" value="Thiolase-like"/>
    <property type="match status" value="1"/>
</dbReference>
<evidence type="ECO:0000259" key="9">
    <source>
        <dbReference type="PROSITE" id="PS52019"/>
    </source>
</evidence>
<dbReference type="Pfam" id="PF00698">
    <property type="entry name" value="Acyl_transf_1"/>
    <property type="match status" value="1"/>
</dbReference>
<dbReference type="CDD" id="cd00833">
    <property type="entry name" value="PKS"/>
    <property type="match status" value="1"/>
</dbReference>
<dbReference type="InterPro" id="IPR013968">
    <property type="entry name" value="PKS_KR"/>
</dbReference>
<dbReference type="InterPro" id="IPR011032">
    <property type="entry name" value="GroES-like_sf"/>
</dbReference>
<evidence type="ECO:0000256" key="2">
    <source>
        <dbReference type="ARBA" id="ARBA00022553"/>
    </source>
</evidence>
<feature type="region of interest" description="Disordered" evidence="6">
    <location>
        <begin position="1435"/>
        <end position="1462"/>
    </location>
</feature>
<evidence type="ECO:0000313" key="11">
    <source>
        <dbReference type="EMBL" id="AUW31376.1"/>
    </source>
</evidence>
<dbReference type="InterPro" id="IPR016039">
    <property type="entry name" value="Thiolase-like"/>
</dbReference>
<dbReference type="SMART" id="SM00827">
    <property type="entry name" value="PKS_AT"/>
    <property type="match status" value="1"/>
</dbReference>
<dbReference type="PROSITE" id="PS00012">
    <property type="entry name" value="PHOSPHOPANTETHEINE"/>
    <property type="match status" value="1"/>
</dbReference>
<dbReference type="GO" id="GO:0004312">
    <property type="term" value="F:fatty acid synthase activity"/>
    <property type="evidence" value="ECO:0007669"/>
    <property type="project" value="TreeGrafter"/>
</dbReference>
<dbReference type="PANTHER" id="PTHR43775:SF18">
    <property type="entry name" value="ENZYME, PUTATIVE (JCVI)-RELATED"/>
    <property type="match status" value="1"/>
</dbReference>
<dbReference type="InterPro" id="IPR020806">
    <property type="entry name" value="PKS_PP-bd"/>
</dbReference>
<feature type="active site" description="Proton donor; for dehydratase activity" evidence="5">
    <location>
        <position position="1132"/>
    </location>
</feature>
<dbReference type="Gene3D" id="3.40.366.10">
    <property type="entry name" value="Malonyl-Coenzyme A Acyl Carrier Protein, domain 2"/>
    <property type="match status" value="1"/>
</dbReference>
<dbReference type="CDD" id="cd05195">
    <property type="entry name" value="enoyl_red"/>
    <property type="match status" value="1"/>
</dbReference>
<dbReference type="EMBL" id="KX264263">
    <property type="protein sequence ID" value="ANM86471.1"/>
    <property type="molecule type" value="Genomic_DNA"/>
</dbReference>